<name>A0A0H5R5K3_9EUKA</name>
<sequence length="911" mass="101156">MIPMASDLIEYSVVNWAPCPCLRRQILISVSTPDLLFEYSRRLGVSYDLLFSAYQSTHSTRRRHRPLRELSQIWDVETNRPRILIYWTNGRAHPCFCDPKRLCPIVYEHKIIQDKDGITPMVSYVLSVISWFDPGPLQYHHHKNVSRRQSVQLCHDRHSAPEFKVQLYHDEDSSTDGEGLSNENVYRPSHKPVARRAAKRVVADDDDETEDETSIRALLTDDSFENEQTTYAATKSTSTVIKTTNTWKHLGHPVEVAGDFATRKNQMNKASSTSRPVISSPIQEKLIVSDPSLSASLSLCTPVERSDSCLDPGINDSEGSPFDDPSLNNIQLNDSSQTMSDAVRSPHRVSSPNCTSANENAVIEDPPLVLDVASDHSQGHEEAPAKTSSPIASSKVINEEPVGILNVDEVGMLSCDIFPQPLLPENTDNRNTWVIDTYRALSNVLSATFALKRNDSDPKTNDLSNSKTDAIVHEAEPVHTITEDLIDVVDDKDDNALERVATDEATLLDKLELQYTISHNAVEDSAEKVANMVGVGKSATEELINVDLNPVNEDASGSGVNDYSMNDVDIPENVNIVNNVIEDMADEVRRSVEDSVMDATLLPTDHVIAALLGADLDTTDVPGDHCEENGGDSDSMIVMMTGSPTYHDNVLCSSDSNTDLVCSHPAPIPQSQMDPSPAEIDPSPILMQSPLSPLPPMMIYSQDDGSIQLATPDQNNCLINWHHRYPYMIHWSHSNAPLLESSSQFLVVIRIDSLELEPNPLSNPRYIVARDLFNIAPSILLRWVTQQNLIQWPFQCSASEQYAIVPLSDSRGICLCINEEGWHQLGASILSTRLSPSIDIGLLWRKVGQLLNFPVFGAMEEFRDCVLDQCESILGGDDDYREPISNNENLLKTSTQKSGETCDYLISLQHI</sequence>
<reference evidence="2" key="1">
    <citation type="submission" date="2015-04" db="EMBL/GenBank/DDBJ databases">
        <title>The genome sequence of the plant pathogenic Rhizarian Plasmodiophora brassicae reveals insights in its biotrophic life cycle and the origin of chitin synthesis.</title>
        <authorList>
            <person name="Schwelm A."/>
            <person name="Fogelqvist J."/>
            <person name="Knaust A."/>
            <person name="Julke S."/>
            <person name="Lilja T."/>
            <person name="Dhandapani V."/>
            <person name="Bonilla-Rosso G."/>
            <person name="Karlsson M."/>
            <person name="Shevchenko A."/>
            <person name="Choi S.R."/>
            <person name="Kim H.G."/>
            <person name="Park J.Y."/>
            <person name="Lim Y.P."/>
            <person name="Ludwig-Muller J."/>
            <person name="Dixelius C."/>
        </authorList>
    </citation>
    <scope>NUCLEOTIDE SEQUENCE</scope>
    <source>
        <tissue evidence="2">Potato root galls</tissue>
    </source>
</reference>
<dbReference type="EMBL" id="HACM01008998">
    <property type="protein sequence ID" value="CRZ09440.1"/>
    <property type="molecule type" value="Transcribed_RNA"/>
</dbReference>
<accession>A0A0H5R5K3</accession>
<evidence type="ECO:0000256" key="1">
    <source>
        <dbReference type="SAM" id="MobiDB-lite"/>
    </source>
</evidence>
<feature type="region of interest" description="Disordered" evidence="1">
    <location>
        <begin position="335"/>
        <end position="362"/>
    </location>
</feature>
<feature type="region of interest" description="Disordered" evidence="1">
    <location>
        <begin position="375"/>
        <end position="394"/>
    </location>
</feature>
<evidence type="ECO:0000313" key="2">
    <source>
        <dbReference type="EMBL" id="CRZ09440.1"/>
    </source>
</evidence>
<dbReference type="AlphaFoldDB" id="A0A0H5R5K3"/>
<proteinExistence type="predicted"/>
<feature type="region of interest" description="Disordered" evidence="1">
    <location>
        <begin position="171"/>
        <end position="212"/>
    </location>
</feature>
<feature type="compositionally biased region" description="Basic and acidic residues" evidence="1">
    <location>
        <begin position="375"/>
        <end position="384"/>
    </location>
</feature>
<feature type="compositionally biased region" description="Polar residues" evidence="1">
    <location>
        <begin position="348"/>
        <end position="359"/>
    </location>
</feature>
<protein>
    <submittedName>
        <fullName evidence="2">Uncharacterized protein</fullName>
    </submittedName>
</protein>
<organism evidence="2">
    <name type="scientific">Spongospora subterranea</name>
    <dbReference type="NCBI Taxonomy" id="70186"/>
    <lineage>
        <taxon>Eukaryota</taxon>
        <taxon>Sar</taxon>
        <taxon>Rhizaria</taxon>
        <taxon>Endomyxa</taxon>
        <taxon>Phytomyxea</taxon>
        <taxon>Plasmodiophorida</taxon>
        <taxon>Plasmodiophoridae</taxon>
        <taxon>Spongospora</taxon>
    </lineage>
</organism>
<feature type="compositionally biased region" description="Basic residues" evidence="1">
    <location>
        <begin position="188"/>
        <end position="199"/>
    </location>
</feature>